<dbReference type="PANTHER" id="PTHR33571:SF19">
    <property type="entry name" value="PROTEIN ADENYLYLTRANSFERASE MJ0128-RELATED"/>
    <property type="match status" value="1"/>
</dbReference>
<feature type="domain" description="Polymerase nucleotidyl transferase" evidence="10">
    <location>
        <begin position="24"/>
        <end position="102"/>
    </location>
</feature>
<dbReference type="GO" id="GO:0005524">
    <property type="term" value="F:ATP binding"/>
    <property type="evidence" value="ECO:0007669"/>
    <property type="project" value="UniProtKB-KW"/>
</dbReference>
<keyword evidence="4" id="KW-0548">Nucleotidyltransferase</keyword>
<dbReference type="Gene3D" id="3.30.460.10">
    <property type="entry name" value="Beta Polymerase, domain 2"/>
    <property type="match status" value="1"/>
</dbReference>
<evidence type="ECO:0000256" key="9">
    <source>
        <dbReference type="ARBA" id="ARBA00038276"/>
    </source>
</evidence>
<proteinExistence type="inferred from homology"/>
<keyword evidence="5" id="KW-0479">Metal-binding</keyword>
<dbReference type="RefSeq" id="WP_095042570.1">
    <property type="nucleotide sequence ID" value="NZ_LN890655.1"/>
</dbReference>
<evidence type="ECO:0000256" key="5">
    <source>
        <dbReference type="ARBA" id="ARBA00022723"/>
    </source>
</evidence>
<dbReference type="InterPro" id="IPR052038">
    <property type="entry name" value="Type-VII_TA_antitoxin"/>
</dbReference>
<keyword evidence="7" id="KW-0067">ATP-binding</keyword>
<keyword evidence="2" id="KW-1277">Toxin-antitoxin system</keyword>
<dbReference type="Pfam" id="PF01909">
    <property type="entry name" value="NTP_transf_2"/>
    <property type="match status" value="1"/>
</dbReference>
<dbReference type="SUPFAM" id="SSF81301">
    <property type="entry name" value="Nucleotidyltransferase"/>
    <property type="match status" value="1"/>
</dbReference>
<keyword evidence="6" id="KW-0547">Nucleotide-binding</keyword>
<sequence>METISAVGSLEDLIDTIRVEKAALADQYAIRSLGVFGSFVRGEAAAESDLDLLVEFSTPPTLFEFVRLQNELSDRLGLKVDLVMKSALKPTIGKQILEEVILI</sequence>
<name>A0A160T341_9CHLR</name>
<dbReference type="KEGG" id="pbf:CFX0092_A1147"/>
<evidence type="ECO:0000256" key="6">
    <source>
        <dbReference type="ARBA" id="ARBA00022741"/>
    </source>
</evidence>
<dbReference type="EMBL" id="LN890655">
    <property type="protein sequence ID" value="CUS03025.2"/>
    <property type="molecule type" value="Genomic_DNA"/>
</dbReference>
<dbReference type="GO" id="GO:0016779">
    <property type="term" value="F:nucleotidyltransferase activity"/>
    <property type="evidence" value="ECO:0007669"/>
    <property type="project" value="UniProtKB-KW"/>
</dbReference>
<evidence type="ECO:0000259" key="10">
    <source>
        <dbReference type="Pfam" id="PF01909"/>
    </source>
</evidence>
<keyword evidence="3" id="KW-0808">Transferase</keyword>
<dbReference type="InterPro" id="IPR043519">
    <property type="entry name" value="NT_sf"/>
</dbReference>
<organism evidence="11 12">
    <name type="scientific">Candidatus Promineifilum breve</name>
    <dbReference type="NCBI Taxonomy" id="1806508"/>
    <lineage>
        <taxon>Bacteria</taxon>
        <taxon>Bacillati</taxon>
        <taxon>Chloroflexota</taxon>
        <taxon>Ardenticatenia</taxon>
        <taxon>Candidatus Promineifilales</taxon>
        <taxon>Candidatus Promineifilaceae</taxon>
        <taxon>Candidatus Promineifilum</taxon>
    </lineage>
</organism>
<dbReference type="Proteomes" id="UP000215027">
    <property type="component" value="Chromosome I"/>
</dbReference>
<dbReference type="OrthoDB" id="9809668at2"/>
<dbReference type="CDD" id="cd05403">
    <property type="entry name" value="NT_KNTase_like"/>
    <property type="match status" value="1"/>
</dbReference>
<reference evidence="11" key="1">
    <citation type="submission" date="2016-01" db="EMBL/GenBank/DDBJ databases">
        <authorList>
            <person name="Mcilroy J.S."/>
            <person name="Karst M S."/>
            <person name="Albertsen M."/>
        </authorList>
    </citation>
    <scope>NUCLEOTIDE SEQUENCE</scope>
    <source>
        <strain evidence="11">Cfx-K</strain>
    </source>
</reference>
<keyword evidence="8" id="KW-0460">Magnesium</keyword>
<dbReference type="InterPro" id="IPR002934">
    <property type="entry name" value="Polymerase_NTP_transf_dom"/>
</dbReference>
<keyword evidence="12" id="KW-1185">Reference proteome</keyword>
<evidence type="ECO:0000256" key="2">
    <source>
        <dbReference type="ARBA" id="ARBA00022649"/>
    </source>
</evidence>
<accession>A0A160T341</accession>
<evidence type="ECO:0000256" key="3">
    <source>
        <dbReference type="ARBA" id="ARBA00022679"/>
    </source>
</evidence>
<dbReference type="GO" id="GO:0046872">
    <property type="term" value="F:metal ion binding"/>
    <property type="evidence" value="ECO:0007669"/>
    <property type="project" value="UniProtKB-KW"/>
</dbReference>
<evidence type="ECO:0000256" key="8">
    <source>
        <dbReference type="ARBA" id="ARBA00022842"/>
    </source>
</evidence>
<dbReference type="PANTHER" id="PTHR33571">
    <property type="entry name" value="SSL8005 PROTEIN"/>
    <property type="match status" value="1"/>
</dbReference>
<comment type="cofactor">
    <cofactor evidence="1">
        <name>Mg(2+)</name>
        <dbReference type="ChEBI" id="CHEBI:18420"/>
    </cofactor>
</comment>
<evidence type="ECO:0000256" key="4">
    <source>
        <dbReference type="ARBA" id="ARBA00022695"/>
    </source>
</evidence>
<evidence type="ECO:0000256" key="1">
    <source>
        <dbReference type="ARBA" id="ARBA00001946"/>
    </source>
</evidence>
<protein>
    <recommendedName>
        <fullName evidence="10">Polymerase nucleotidyl transferase domain-containing protein</fullName>
    </recommendedName>
</protein>
<comment type="similarity">
    <text evidence="9">Belongs to the MntA antitoxin family.</text>
</comment>
<evidence type="ECO:0000313" key="11">
    <source>
        <dbReference type="EMBL" id="CUS03025.2"/>
    </source>
</evidence>
<gene>
    <name evidence="11" type="ORF">CFX0092_A1147</name>
</gene>
<evidence type="ECO:0000256" key="7">
    <source>
        <dbReference type="ARBA" id="ARBA00022840"/>
    </source>
</evidence>
<dbReference type="AlphaFoldDB" id="A0A160T341"/>
<evidence type="ECO:0000313" key="12">
    <source>
        <dbReference type="Proteomes" id="UP000215027"/>
    </source>
</evidence>